<reference evidence="2 3" key="1">
    <citation type="submission" date="2024-08" db="EMBL/GenBank/DDBJ databases">
        <authorList>
            <person name="Cucini C."/>
            <person name="Frati F."/>
        </authorList>
    </citation>
    <scope>NUCLEOTIDE SEQUENCE [LARGE SCALE GENOMIC DNA]</scope>
</reference>
<evidence type="ECO:0008006" key="4">
    <source>
        <dbReference type="Google" id="ProtNLM"/>
    </source>
</evidence>
<proteinExistence type="predicted"/>
<gene>
    <name evidence="2" type="ORF">ODALV1_LOCUS6136</name>
</gene>
<keyword evidence="3" id="KW-1185">Reference proteome</keyword>
<evidence type="ECO:0000256" key="1">
    <source>
        <dbReference type="SAM" id="SignalP"/>
    </source>
</evidence>
<dbReference type="Proteomes" id="UP001642540">
    <property type="component" value="Unassembled WGS sequence"/>
</dbReference>
<evidence type="ECO:0000313" key="3">
    <source>
        <dbReference type="Proteomes" id="UP001642540"/>
    </source>
</evidence>
<comment type="caution">
    <text evidence="2">The sequence shown here is derived from an EMBL/GenBank/DDBJ whole genome shotgun (WGS) entry which is preliminary data.</text>
</comment>
<organism evidence="2 3">
    <name type="scientific">Orchesella dallaii</name>
    <dbReference type="NCBI Taxonomy" id="48710"/>
    <lineage>
        <taxon>Eukaryota</taxon>
        <taxon>Metazoa</taxon>
        <taxon>Ecdysozoa</taxon>
        <taxon>Arthropoda</taxon>
        <taxon>Hexapoda</taxon>
        <taxon>Collembola</taxon>
        <taxon>Entomobryomorpha</taxon>
        <taxon>Entomobryoidea</taxon>
        <taxon>Orchesellidae</taxon>
        <taxon>Orchesellinae</taxon>
        <taxon>Orchesella</taxon>
    </lineage>
</organism>
<name>A0ABP1Q161_9HEXA</name>
<sequence length="138" mass="14727">MKNFITTSTSLPIIFLLLTLHLARSDVAVEVGEYCDLDSAPSGHKGSSWSVVEGAVEKQCPSGTTCRNGACNCDDLQDGTIMGISQDSNGGRVCRRVAGQKCSSDGECFQNVKCISNVCTCPQDVHCQASKNDVYILD</sequence>
<feature type="chain" id="PRO_5046105567" description="EB domain-containing protein" evidence="1">
    <location>
        <begin position="26"/>
        <end position="138"/>
    </location>
</feature>
<evidence type="ECO:0000313" key="2">
    <source>
        <dbReference type="EMBL" id="CAL8085508.1"/>
    </source>
</evidence>
<keyword evidence="1" id="KW-0732">Signal</keyword>
<dbReference type="EMBL" id="CAXLJM020000019">
    <property type="protein sequence ID" value="CAL8085508.1"/>
    <property type="molecule type" value="Genomic_DNA"/>
</dbReference>
<feature type="signal peptide" evidence="1">
    <location>
        <begin position="1"/>
        <end position="25"/>
    </location>
</feature>
<accession>A0ABP1Q161</accession>
<protein>
    <recommendedName>
        <fullName evidence="4">EB domain-containing protein</fullName>
    </recommendedName>
</protein>